<accession>A0A377D1P7</accession>
<reference evidence="1 2" key="1">
    <citation type="submission" date="2018-06" db="EMBL/GenBank/DDBJ databases">
        <authorList>
            <consortium name="Pathogen Informatics"/>
            <person name="Doyle S."/>
        </authorList>
    </citation>
    <scope>NUCLEOTIDE SEQUENCE [LARGE SCALE GENOMIC DNA]</scope>
    <source>
        <strain evidence="1 2">NCTC9962</strain>
    </source>
</reference>
<evidence type="ECO:0000313" key="2">
    <source>
        <dbReference type="Proteomes" id="UP000254052"/>
    </source>
</evidence>
<dbReference type="EMBL" id="UGED01000017">
    <property type="protein sequence ID" value="STM14895.1"/>
    <property type="molecule type" value="Genomic_DNA"/>
</dbReference>
<gene>
    <name evidence="1" type="ORF">NCTC9962_06305</name>
</gene>
<protein>
    <submittedName>
        <fullName evidence="1">Uncharacterized protein</fullName>
    </submittedName>
</protein>
<organism evidence="1 2">
    <name type="scientific">Escherichia coli</name>
    <dbReference type="NCBI Taxonomy" id="562"/>
    <lineage>
        <taxon>Bacteria</taxon>
        <taxon>Pseudomonadati</taxon>
        <taxon>Pseudomonadota</taxon>
        <taxon>Gammaproteobacteria</taxon>
        <taxon>Enterobacterales</taxon>
        <taxon>Enterobacteriaceae</taxon>
        <taxon>Escherichia</taxon>
    </lineage>
</organism>
<dbReference type="AlphaFoldDB" id="A0A377D1P7"/>
<dbReference type="Proteomes" id="UP000254052">
    <property type="component" value="Unassembled WGS sequence"/>
</dbReference>
<sequence length="59" mass="6546">MIRVRPPILTLISSLAKPPTHGTTPVYDLVEQAMNDFLCRGQVVSISRLNITGIRKRNG</sequence>
<evidence type="ECO:0000313" key="1">
    <source>
        <dbReference type="EMBL" id="STM14895.1"/>
    </source>
</evidence>
<name>A0A377D1P7_ECOLX</name>
<proteinExistence type="predicted"/>